<proteinExistence type="inferred from homology"/>
<evidence type="ECO:0000256" key="2">
    <source>
        <dbReference type="ARBA" id="ARBA00004496"/>
    </source>
</evidence>
<keyword evidence="8" id="KW-0863">Zinc-finger</keyword>
<dbReference type="EMBL" id="JASPKY010000057">
    <property type="protein sequence ID" value="KAK9744538.1"/>
    <property type="molecule type" value="Genomic_DNA"/>
</dbReference>
<evidence type="ECO:0000313" key="8">
    <source>
        <dbReference type="EMBL" id="KAK9744538.1"/>
    </source>
</evidence>
<dbReference type="SUPFAM" id="SSF57850">
    <property type="entry name" value="RING/U-box"/>
    <property type="match status" value="2"/>
</dbReference>
<feature type="domain" description="Nitric oxide synthase-interacting protein zinc-finger" evidence="7">
    <location>
        <begin position="23"/>
        <end position="97"/>
    </location>
</feature>
<reference evidence="8 9" key="1">
    <citation type="journal article" date="2024" name="BMC Genomics">
        <title>De novo assembly and annotation of Popillia japonica's genome with initial clues to its potential as an invasive pest.</title>
        <authorList>
            <person name="Cucini C."/>
            <person name="Boschi S."/>
            <person name="Funari R."/>
            <person name="Cardaioli E."/>
            <person name="Iannotti N."/>
            <person name="Marturano G."/>
            <person name="Paoli F."/>
            <person name="Bruttini M."/>
            <person name="Carapelli A."/>
            <person name="Frati F."/>
            <person name="Nardi F."/>
        </authorList>
    </citation>
    <scope>NUCLEOTIDE SEQUENCE [LARGE SCALE GENOMIC DNA]</scope>
    <source>
        <strain evidence="8">DMR45628</strain>
    </source>
</reference>
<evidence type="ECO:0000256" key="1">
    <source>
        <dbReference type="ARBA" id="ARBA00004123"/>
    </source>
</evidence>
<name>A0AAW1MEA9_POPJA</name>
<keyword evidence="9" id="KW-1185">Reference proteome</keyword>
<comment type="caution">
    <text evidence="8">The sequence shown here is derived from an EMBL/GenBank/DDBJ whole genome shotgun (WGS) entry which is preliminary data.</text>
</comment>
<protein>
    <recommendedName>
        <fullName evidence="6">Nitric oxide synthase-interacting protein homolog</fullName>
    </recommendedName>
</protein>
<dbReference type="InterPro" id="IPR031790">
    <property type="entry name" value="Znf-NOSIP"/>
</dbReference>
<dbReference type="AlphaFoldDB" id="A0AAW1MEA9"/>
<dbReference type="PIRSF" id="PIRSF023577">
    <property type="entry name" value="ENOS_interacting"/>
    <property type="match status" value="1"/>
</dbReference>
<comment type="similarity">
    <text evidence="3 6">Belongs to the NOSIP family.</text>
</comment>
<dbReference type="Pfam" id="PF15906">
    <property type="entry name" value="zf-NOSIP"/>
    <property type="match status" value="1"/>
</dbReference>
<sequence>MFQINIVIFIKLYVKTLNQMTRHARNCTAGAVYTYHEKKKDAAASGYGTNSLRLGKDSVKDFDCCSLSLQPCRNPVITKDGYLFDKEVILQYIITKKNEYSRKLKEYEKLKKQDNEESFQKIAAENSKKLAEFLKSENNIVTKPINGFKPVTKPINGFKPAQIPSTSVSNMANGLDKKLPSFWVPSETPSAIKSKLQKPDKVIPCPISGKALKSKDLIDVKFALVKDPTDKKALIARENRYMCAVTHDILSNSVPCAVLKPTGDVVTLECVEKIIKKDMIHPLTGQKLMENDIVIMQRGGTGYSETNKNLQGKCERPALQA</sequence>
<evidence type="ECO:0000256" key="5">
    <source>
        <dbReference type="ARBA" id="ARBA00023242"/>
    </source>
</evidence>
<dbReference type="GO" id="GO:0008270">
    <property type="term" value="F:zinc ion binding"/>
    <property type="evidence" value="ECO:0007669"/>
    <property type="project" value="UniProtKB-KW"/>
</dbReference>
<organism evidence="8 9">
    <name type="scientific">Popillia japonica</name>
    <name type="common">Japanese beetle</name>
    <dbReference type="NCBI Taxonomy" id="7064"/>
    <lineage>
        <taxon>Eukaryota</taxon>
        <taxon>Metazoa</taxon>
        <taxon>Ecdysozoa</taxon>
        <taxon>Arthropoda</taxon>
        <taxon>Hexapoda</taxon>
        <taxon>Insecta</taxon>
        <taxon>Pterygota</taxon>
        <taxon>Neoptera</taxon>
        <taxon>Endopterygota</taxon>
        <taxon>Coleoptera</taxon>
        <taxon>Polyphaga</taxon>
        <taxon>Scarabaeiformia</taxon>
        <taxon>Scarabaeidae</taxon>
        <taxon>Rutelinae</taxon>
        <taxon>Popillia</taxon>
    </lineage>
</organism>
<dbReference type="PANTHER" id="PTHR13063">
    <property type="entry name" value="ENOS INTERACTING PROTEIN"/>
    <property type="match status" value="1"/>
</dbReference>
<keyword evidence="8" id="KW-0862">Zinc</keyword>
<dbReference type="CDD" id="cd16661">
    <property type="entry name" value="RING-Ubox1_NOSIP"/>
    <property type="match status" value="1"/>
</dbReference>
<dbReference type="PANTHER" id="PTHR13063:SF10">
    <property type="entry name" value="NITRIC OXIDE SYNTHASE-INTERACTING PROTEIN"/>
    <property type="match status" value="1"/>
</dbReference>
<comment type="subcellular location">
    <subcellularLocation>
        <location evidence="2">Cytoplasm</location>
    </subcellularLocation>
    <subcellularLocation>
        <location evidence="1 6">Nucleus</location>
    </subcellularLocation>
</comment>
<dbReference type="GO" id="GO:0005634">
    <property type="term" value="C:nucleus"/>
    <property type="evidence" value="ECO:0007669"/>
    <property type="project" value="UniProtKB-SubCell"/>
</dbReference>
<dbReference type="Proteomes" id="UP001458880">
    <property type="component" value="Unassembled WGS sequence"/>
</dbReference>
<keyword evidence="8" id="KW-0479">Metal-binding</keyword>
<dbReference type="FunFam" id="3.30.40.10:FF:000251">
    <property type="entry name" value="Nitric oxide synthase-interacting protein"/>
    <property type="match status" value="1"/>
</dbReference>
<dbReference type="InterPro" id="IPR013083">
    <property type="entry name" value="Znf_RING/FYVE/PHD"/>
</dbReference>
<evidence type="ECO:0000259" key="7">
    <source>
        <dbReference type="Pfam" id="PF15906"/>
    </source>
</evidence>
<keyword evidence="5 6" id="KW-0539">Nucleus</keyword>
<dbReference type="CDD" id="cd16662">
    <property type="entry name" value="RING-Ubox2_NOSIP"/>
    <property type="match status" value="1"/>
</dbReference>
<accession>A0AAW1MEA9</accession>
<evidence type="ECO:0000256" key="6">
    <source>
        <dbReference type="PIRNR" id="PIRNR023577"/>
    </source>
</evidence>
<evidence type="ECO:0000256" key="3">
    <source>
        <dbReference type="ARBA" id="ARBA00008126"/>
    </source>
</evidence>
<dbReference type="InterPro" id="IPR016818">
    <property type="entry name" value="NOSIP"/>
</dbReference>
<dbReference type="GO" id="GO:0005737">
    <property type="term" value="C:cytoplasm"/>
    <property type="evidence" value="ECO:0007669"/>
    <property type="project" value="UniProtKB-SubCell"/>
</dbReference>
<evidence type="ECO:0000313" key="9">
    <source>
        <dbReference type="Proteomes" id="UP001458880"/>
    </source>
</evidence>
<evidence type="ECO:0000256" key="4">
    <source>
        <dbReference type="ARBA" id="ARBA00022490"/>
    </source>
</evidence>
<dbReference type="Gene3D" id="3.30.40.10">
    <property type="entry name" value="Zinc/RING finger domain, C3HC4 (zinc finger)"/>
    <property type="match status" value="2"/>
</dbReference>
<dbReference type="GO" id="GO:0061630">
    <property type="term" value="F:ubiquitin protein ligase activity"/>
    <property type="evidence" value="ECO:0007669"/>
    <property type="project" value="InterPro"/>
</dbReference>
<gene>
    <name evidence="8" type="ORF">QE152_g7724</name>
</gene>
<dbReference type="FunFam" id="3.30.40.10:FF:000240">
    <property type="entry name" value="Nitric oxide synthase-interacting protein"/>
    <property type="match status" value="1"/>
</dbReference>
<keyword evidence="4" id="KW-0963">Cytoplasm</keyword>